<proteinExistence type="predicted"/>
<dbReference type="InterPro" id="IPR009003">
    <property type="entry name" value="Peptidase_S1_PA"/>
</dbReference>
<dbReference type="PANTHER" id="PTHR24260:SF147">
    <property type="entry name" value="EG:BACR7A4.3 PROTEIN-RELATED"/>
    <property type="match status" value="1"/>
</dbReference>
<dbReference type="InterPro" id="IPR043504">
    <property type="entry name" value="Peptidase_S1_PA_chymotrypsin"/>
</dbReference>
<evidence type="ECO:0000313" key="3">
    <source>
        <dbReference type="Proteomes" id="UP000288716"/>
    </source>
</evidence>
<dbReference type="InterPro" id="IPR033116">
    <property type="entry name" value="TRYPSIN_SER"/>
</dbReference>
<sequence>MESSYIEYDLNKCKHNYKISREPVTITENQFCAGLNGHGTCLGDSGSPLTSRQEARHYLVGLDSFGLYCNVLNSTLYTNVFNYLDWIMENTRDGNYCTQ</sequence>
<organism evidence="2 3">
    <name type="scientific">Leptotrombidium deliense</name>
    <dbReference type="NCBI Taxonomy" id="299467"/>
    <lineage>
        <taxon>Eukaryota</taxon>
        <taxon>Metazoa</taxon>
        <taxon>Ecdysozoa</taxon>
        <taxon>Arthropoda</taxon>
        <taxon>Chelicerata</taxon>
        <taxon>Arachnida</taxon>
        <taxon>Acari</taxon>
        <taxon>Acariformes</taxon>
        <taxon>Trombidiformes</taxon>
        <taxon>Prostigmata</taxon>
        <taxon>Anystina</taxon>
        <taxon>Parasitengona</taxon>
        <taxon>Trombiculoidea</taxon>
        <taxon>Trombiculidae</taxon>
        <taxon>Leptotrombidium</taxon>
    </lineage>
</organism>
<dbReference type="GO" id="GO:0006508">
    <property type="term" value="P:proteolysis"/>
    <property type="evidence" value="ECO:0007669"/>
    <property type="project" value="InterPro"/>
</dbReference>
<keyword evidence="3" id="KW-1185">Reference proteome</keyword>
<evidence type="ECO:0000313" key="2">
    <source>
        <dbReference type="EMBL" id="RWS19264.1"/>
    </source>
</evidence>
<dbReference type="InterPro" id="IPR001254">
    <property type="entry name" value="Trypsin_dom"/>
</dbReference>
<reference evidence="2 3" key="1">
    <citation type="journal article" date="2018" name="Gigascience">
        <title>Genomes of trombidid mites reveal novel predicted allergens and laterally-transferred genes associated with secondary metabolism.</title>
        <authorList>
            <person name="Dong X."/>
            <person name="Chaisiri K."/>
            <person name="Xia D."/>
            <person name="Armstrong S.D."/>
            <person name="Fang Y."/>
            <person name="Donnelly M.J."/>
            <person name="Kadowaki T."/>
            <person name="McGarry J.W."/>
            <person name="Darby A.C."/>
            <person name="Makepeace B.L."/>
        </authorList>
    </citation>
    <scope>NUCLEOTIDE SEQUENCE [LARGE SCALE GENOMIC DNA]</scope>
    <source>
        <strain evidence="2">UoL-UT</strain>
    </source>
</reference>
<dbReference type="SUPFAM" id="SSF50494">
    <property type="entry name" value="Trypsin-like serine proteases"/>
    <property type="match status" value="1"/>
</dbReference>
<dbReference type="STRING" id="299467.A0A443RVM2"/>
<dbReference type="Proteomes" id="UP000288716">
    <property type="component" value="Unassembled WGS sequence"/>
</dbReference>
<dbReference type="OrthoDB" id="6339452at2759"/>
<name>A0A443RVM2_9ACAR</name>
<gene>
    <name evidence="2" type="ORF">B4U80_04178</name>
</gene>
<comment type="caution">
    <text evidence="2">The sequence shown here is derived from an EMBL/GenBank/DDBJ whole genome shotgun (WGS) entry which is preliminary data.</text>
</comment>
<dbReference type="GO" id="GO:0004252">
    <property type="term" value="F:serine-type endopeptidase activity"/>
    <property type="evidence" value="ECO:0007669"/>
    <property type="project" value="InterPro"/>
</dbReference>
<dbReference type="Pfam" id="PF00089">
    <property type="entry name" value="Trypsin"/>
    <property type="match status" value="1"/>
</dbReference>
<dbReference type="Gene3D" id="2.40.10.10">
    <property type="entry name" value="Trypsin-like serine proteases"/>
    <property type="match status" value="1"/>
</dbReference>
<dbReference type="EMBL" id="NCKV01028227">
    <property type="protein sequence ID" value="RWS19264.1"/>
    <property type="molecule type" value="Genomic_DNA"/>
</dbReference>
<dbReference type="VEuPathDB" id="VectorBase:LDEU012776"/>
<dbReference type="PROSITE" id="PS00135">
    <property type="entry name" value="TRYPSIN_SER"/>
    <property type="match status" value="1"/>
</dbReference>
<protein>
    <recommendedName>
        <fullName evidence="1">Peptidase S1 domain-containing protein</fullName>
    </recommendedName>
</protein>
<dbReference type="PROSITE" id="PS50240">
    <property type="entry name" value="TRYPSIN_DOM"/>
    <property type="match status" value="1"/>
</dbReference>
<accession>A0A443RVM2</accession>
<evidence type="ECO:0000259" key="1">
    <source>
        <dbReference type="PROSITE" id="PS50240"/>
    </source>
</evidence>
<dbReference type="PANTHER" id="PTHR24260">
    <property type="match status" value="1"/>
</dbReference>
<feature type="domain" description="Peptidase S1" evidence="1">
    <location>
        <begin position="11"/>
        <end position="92"/>
    </location>
</feature>
<dbReference type="AlphaFoldDB" id="A0A443RVM2"/>
<dbReference type="InterPro" id="IPR051333">
    <property type="entry name" value="CLIP_Serine_Protease"/>
</dbReference>